<accession>A0A8T3YJV8</accession>
<dbReference type="GO" id="GO:0003677">
    <property type="term" value="F:DNA binding"/>
    <property type="evidence" value="ECO:0007669"/>
    <property type="project" value="UniProtKB-KW"/>
</dbReference>
<protein>
    <recommendedName>
        <fullName evidence="8">DNA 3'-5' helicase</fullName>
        <ecNumber evidence="8">5.6.2.4</ecNumber>
    </recommendedName>
</protein>
<evidence type="ECO:0000256" key="4">
    <source>
        <dbReference type="ARBA" id="ARBA00022806"/>
    </source>
</evidence>
<comment type="caution">
    <text evidence="12">The sequence shown here is derived from an EMBL/GenBank/DDBJ whole genome shotgun (WGS) entry which is preliminary data.</text>
</comment>
<dbReference type="PANTHER" id="PTHR11070:SF63">
    <property type="entry name" value="DNA HELICASE IV"/>
    <property type="match status" value="1"/>
</dbReference>
<dbReference type="GO" id="GO:0016787">
    <property type="term" value="F:hydrolase activity"/>
    <property type="evidence" value="ECO:0007669"/>
    <property type="project" value="UniProtKB-UniRule"/>
</dbReference>
<dbReference type="PANTHER" id="PTHR11070">
    <property type="entry name" value="UVRD / RECB / PCRA DNA HELICASE FAMILY MEMBER"/>
    <property type="match status" value="1"/>
</dbReference>
<reference evidence="12" key="1">
    <citation type="submission" date="2020-07" db="EMBL/GenBank/DDBJ databases">
        <title>Huge and variable diversity of episymbiotic CPR bacteria and DPANN archaea in groundwater ecosystems.</title>
        <authorList>
            <person name="He C.Y."/>
            <person name="Keren R."/>
            <person name="Whittaker M."/>
            <person name="Farag I.F."/>
            <person name="Doudna J."/>
            <person name="Cate J.H.D."/>
            <person name="Banfield J.F."/>
        </authorList>
    </citation>
    <scope>NUCLEOTIDE SEQUENCE</scope>
    <source>
        <strain evidence="12">NC_groundwater_1296_Ag_S-0.2um_52_80</strain>
    </source>
</reference>
<keyword evidence="2 10" id="KW-0547">Nucleotide-binding</keyword>
<dbReference type="Pfam" id="PF00580">
    <property type="entry name" value="UvrD-helicase"/>
    <property type="match status" value="2"/>
</dbReference>
<evidence type="ECO:0000256" key="10">
    <source>
        <dbReference type="PROSITE-ProRule" id="PRU00560"/>
    </source>
</evidence>
<dbReference type="SUPFAM" id="SSF52540">
    <property type="entry name" value="P-loop containing nucleoside triphosphate hydrolases"/>
    <property type="match status" value="1"/>
</dbReference>
<feature type="domain" description="UvrD-like helicase ATP-binding" evidence="11">
    <location>
        <begin position="122"/>
        <end position="602"/>
    </location>
</feature>
<dbReference type="Proteomes" id="UP000732298">
    <property type="component" value="Unassembled WGS sequence"/>
</dbReference>
<dbReference type="InterPro" id="IPR000212">
    <property type="entry name" value="DNA_helicase_UvrD/REP"/>
</dbReference>
<evidence type="ECO:0000313" key="13">
    <source>
        <dbReference type="Proteomes" id="UP000732298"/>
    </source>
</evidence>
<comment type="similarity">
    <text evidence="1">Belongs to the helicase family. UvrD subfamily.</text>
</comment>
<organism evidence="12 13">
    <name type="scientific">Candidatus Iainarchaeum sp</name>
    <dbReference type="NCBI Taxonomy" id="3101447"/>
    <lineage>
        <taxon>Archaea</taxon>
        <taxon>Candidatus Iainarchaeota</taxon>
        <taxon>Candidatus Iainarchaeia</taxon>
        <taxon>Candidatus Iainarchaeales</taxon>
        <taxon>Candidatus Iainarchaeaceae</taxon>
        <taxon>Candidatus Iainarchaeum</taxon>
    </lineage>
</organism>
<proteinExistence type="inferred from homology"/>
<evidence type="ECO:0000256" key="3">
    <source>
        <dbReference type="ARBA" id="ARBA00022801"/>
    </source>
</evidence>
<dbReference type="InterPro" id="IPR014016">
    <property type="entry name" value="UvrD-like_ATP-bd"/>
</dbReference>
<evidence type="ECO:0000256" key="9">
    <source>
        <dbReference type="ARBA" id="ARBA00048988"/>
    </source>
</evidence>
<keyword evidence="4 10" id="KW-0347">Helicase</keyword>
<sequence>MQPWIFHPLEGMEHGLSARLSSWSSEIESAREEMRMAKDYFTSDKMEKLRKSLSSKRGMMPVARMAATLSGLLRAASGKRLKDECERISSLSEKALKELEAYNETFIRKQMEKHGALLSSGIALDDSQKRAVITCDRHNLVIAGAGAGKTEVLTKRIAYIASENGLRCERVLALAFQRKAAAEISRRLAQNFGISTNVRTFHSFGNDILGQCGIAHELICRGGDYDKCMAGIISGIFAKSAGSEPFCTHLADFMACCQDGAGTGKWPGAAEKSHGGSRGTLYRTLDGRQVRSEAEREIYNFFFTHTLNGKRIDFRYEEPARWMKYTKESGEKPAPDFFFPEHGIYLEHWATDSEGAVPGWFTVSSEEYDRERRLKKKEFGCQHRYTLIETFHHEYACGKLRDALKGRFIAALRQKNPGTEYTLEKIPHETAMGMAWENMRETAMHLPKAIAAFIQTAKAYGRTPGTIEGELETRRLSRMQASFARMAVKVYNDYEQGLAQTGTIDFNDMINKAIWLLKSDATLLRGAYDHIFVDEYQDINAQRFTLLKLLMDRNPECRLFCVGDDWQSIMGFTGASTRYFTGFAAHFPNPAITRLKVNYRSARPIVDAGNAIIAHNPPGSQIPKQLEAMTDTTGRVTVRLLPRTIRMDQYYREAAKECIREIRRLLDSGTREDEIIVLYRIRKPQTLGPLRRHAKANNIQLDFSRAWHGGVRCMTVHQSKGLEARKVLILNADNGLFGFPCELENPTLIEPAKPESAEPRPREEEERRLFYVAITRAKEEATLFAMKGTASKFIEEIRPFVEETEVKADY</sequence>
<dbReference type="AlphaFoldDB" id="A0A8T3YJV8"/>
<evidence type="ECO:0000256" key="7">
    <source>
        <dbReference type="ARBA" id="ARBA00034617"/>
    </source>
</evidence>
<evidence type="ECO:0000313" key="12">
    <source>
        <dbReference type="EMBL" id="MBI4210315.1"/>
    </source>
</evidence>
<dbReference type="Pfam" id="PF13361">
    <property type="entry name" value="UvrD_C"/>
    <property type="match status" value="1"/>
</dbReference>
<comment type="catalytic activity">
    <reaction evidence="7">
        <text>Couples ATP hydrolysis with the unwinding of duplex DNA by translocating in the 3'-5' direction.</text>
        <dbReference type="EC" id="5.6.2.4"/>
    </reaction>
</comment>
<evidence type="ECO:0000256" key="8">
    <source>
        <dbReference type="ARBA" id="ARBA00034808"/>
    </source>
</evidence>
<dbReference type="GO" id="GO:0000725">
    <property type="term" value="P:recombinational repair"/>
    <property type="evidence" value="ECO:0007669"/>
    <property type="project" value="TreeGrafter"/>
</dbReference>
<dbReference type="InterPro" id="IPR014017">
    <property type="entry name" value="DNA_helicase_UvrD-like_C"/>
</dbReference>
<dbReference type="GO" id="GO:0005524">
    <property type="term" value="F:ATP binding"/>
    <property type="evidence" value="ECO:0007669"/>
    <property type="project" value="UniProtKB-UniRule"/>
</dbReference>
<evidence type="ECO:0000256" key="1">
    <source>
        <dbReference type="ARBA" id="ARBA00009922"/>
    </source>
</evidence>
<keyword evidence="5 10" id="KW-0067">ATP-binding</keyword>
<name>A0A8T3YJV8_9ARCH</name>
<evidence type="ECO:0000259" key="11">
    <source>
        <dbReference type="PROSITE" id="PS51198"/>
    </source>
</evidence>
<dbReference type="PROSITE" id="PS51198">
    <property type="entry name" value="UVRD_HELICASE_ATP_BIND"/>
    <property type="match status" value="1"/>
</dbReference>
<comment type="catalytic activity">
    <reaction evidence="9">
        <text>ATP + H2O = ADP + phosphate + H(+)</text>
        <dbReference type="Rhea" id="RHEA:13065"/>
        <dbReference type="ChEBI" id="CHEBI:15377"/>
        <dbReference type="ChEBI" id="CHEBI:15378"/>
        <dbReference type="ChEBI" id="CHEBI:30616"/>
        <dbReference type="ChEBI" id="CHEBI:43474"/>
        <dbReference type="ChEBI" id="CHEBI:456216"/>
        <dbReference type="EC" id="5.6.2.4"/>
    </reaction>
</comment>
<gene>
    <name evidence="12" type="ORF">HY544_02295</name>
</gene>
<evidence type="ECO:0000256" key="5">
    <source>
        <dbReference type="ARBA" id="ARBA00022840"/>
    </source>
</evidence>
<dbReference type="EC" id="5.6.2.4" evidence="8"/>
<dbReference type="Gene3D" id="1.10.10.160">
    <property type="match status" value="1"/>
</dbReference>
<evidence type="ECO:0000256" key="2">
    <source>
        <dbReference type="ARBA" id="ARBA00022741"/>
    </source>
</evidence>
<dbReference type="EMBL" id="JACQPB010000030">
    <property type="protein sequence ID" value="MBI4210315.1"/>
    <property type="molecule type" value="Genomic_DNA"/>
</dbReference>
<dbReference type="InterPro" id="IPR027417">
    <property type="entry name" value="P-loop_NTPase"/>
</dbReference>
<keyword evidence="3 10" id="KW-0378">Hydrolase</keyword>
<evidence type="ECO:0000256" key="6">
    <source>
        <dbReference type="ARBA" id="ARBA00023235"/>
    </source>
</evidence>
<feature type="binding site" evidence="10">
    <location>
        <begin position="143"/>
        <end position="150"/>
    </location>
    <ligand>
        <name>ATP</name>
        <dbReference type="ChEBI" id="CHEBI:30616"/>
    </ligand>
</feature>
<dbReference type="Gene3D" id="3.40.50.300">
    <property type="entry name" value="P-loop containing nucleotide triphosphate hydrolases"/>
    <property type="match status" value="3"/>
</dbReference>
<keyword evidence="6" id="KW-0413">Isomerase</keyword>
<dbReference type="InterPro" id="IPR013986">
    <property type="entry name" value="DExx_box_DNA_helicase_dom_sf"/>
</dbReference>
<dbReference type="GO" id="GO:0043138">
    <property type="term" value="F:3'-5' DNA helicase activity"/>
    <property type="evidence" value="ECO:0007669"/>
    <property type="project" value="UniProtKB-EC"/>
</dbReference>